<evidence type="ECO:0000256" key="7">
    <source>
        <dbReference type="SAM" id="MobiDB-lite"/>
    </source>
</evidence>
<feature type="compositionally biased region" description="Low complexity" evidence="7">
    <location>
        <begin position="150"/>
        <end position="165"/>
    </location>
</feature>
<dbReference type="Proteomes" id="UP000076420">
    <property type="component" value="Unassembled WGS sequence"/>
</dbReference>
<feature type="compositionally biased region" description="Basic and acidic residues" evidence="7">
    <location>
        <begin position="593"/>
        <end position="606"/>
    </location>
</feature>
<dbReference type="CDD" id="cd16713">
    <property type="entry name" value="RING-HC_BIRC2_3_7"/>
    <property type="match status" value="1"/>
</dbReference>
<dbReference type="PROSITE" id="PS50089">
    <property type="entry name" value="ZF_RING_2"/>
    <property type="match status" value="1"/>
</dbReference>
<dbReference type="SUPFAM" id="SSF57924">
    <property type="entry name" value="Inhibitor of apoptosis (IAP) repeat"/>
    <property type="match status" value="3"/>
</dbReference>
<dbReference type="Gene3D" id="1.10.8.10">
    <property type="entry name" value="DNA helicase RuvA subunit, C-terminal domain"/>
    <property type="match status" value="1"/>
</dbReference>
<evidence type="ECO:0000256" key="6">
    <source>
        <dbReference type="PROSITE-ProRule" id="PRU00175"/>
    </source>
</evidence>
<keyword evidence="4 6" id="KW-0863">Zinc-finger</keyword>
<feature type="compositionally biased region" description="Low complexity" evidence="7">
    <location>
        <begin position="200"/>
        <end position="216"/>
    </location>
</feature>
<dbReference type="CDD" id="cd00022">
    <property type="entry name" value="BIR"/>
    <property type="match status" value="3"/>
</dbReference>
<dbReference type="PANTHER" id="PTHR10044">
    <property type="entry name" value="INHIBITOR OF APOPTOSIS"/>
    <property type="match status" value="1"/>
</dbReference>
<keyword evidence="3" id="KW-0479">Metal-binding</keyword>
<keyword evidence="5" id="KW-0862">Zinc</keyword>
<evidence type="ECO:0000256" key="5">
    <source>
        <dbReference type="ARBA" id="ARBA00022833"/>
    </source>
</evidence>
<feature type="compositionally biased region" description="Low complexity" evidence="7">
    <location>
        <begin position="579"/>
        <end position="592"/>
    </location>
</feature>
<dbReference type="VEuPathDB" id="VectorBase:BGLAX_051048"/>
<evidence type="ECO:0000259" key="8">
    <source>
        <dbReference type="PROSITE" id="PS50089"/>
    </source>
</evidence>
<evidence type="ECO:0000256" key="2">
    <source>
        <dbReference type="ARBA" id="ARBA00022703"/>
    </source>
</evidence>
<feature type="region of interest" description="Disordered" evidence="7">
    <location>
        <begin position="579"/>
        <end position="613"/>
    </location>
</feature>
<dbReference type="OrthoDB" id="4034597at2759"/>
<dbReference type="SMART" id="SM00184">
    <property type="entry name" value="RING"/>
    <property type="match status" value="1"/>
</dbReference>
<feature type="compositionally biased region" description="Polar residues" evidence="7">
    <location>
        <begin position="233"/>
        <end position="247"/>
    </location>
</feature>
<proteinExistence type="inferred from homology"/>
<feature type="region of interest" description="Disordered" evidence="7">
    <location>
        <begin position="142"/>
        <end position="249"/>
    </location>
</feature>
<name>A0A182YTM3_BIOGL</name>
<evidence type="ECO:0000313" key="10">
    <source>
        <dbReference type="Proteomes" id="UP000076420"/>
    </source>
</evidence>
<evidence type="ECO:0000313" key="9">
    <source>
        <dbReference type="EnsemblMetazoa" id="BGLB000018-PA"/>
    </source>
</evidence>
<dbReference type="InterPro" id="IPR013083">
    <property type="entry name" value="Znf_RING/FYVE/PHD"/>
</dbReference>
<dbReference type="SMART" id="SM00238">
    <property type="entry name" value="BIR"/>
    <property type="match status" value="3"/>
</dbReference>
<dbReference type="InterPro" id="IPR050784">
    <property type="entry name" value="IAP"/>
</dbReference>
<dbReference type="EnsemblMetazoa" id="BGLB000018-RA">
    <property type="protein sequence ID" value="BGLB000018-PA"/>
    <property type="gene ID" value="BGLB000018"/>
</dbReference>
<dbReference type="InterPro" id="IPR001370">
    <property type="entry name" value="BIR_rpt"/>
</dbReference>
<dbReference type="PROSITE" id="PS50143">
    <property type="entry name" value="BIR_REPEAT_2"/>
    <property type="match status" value="3"/>
</dbReference>
<accession>A0A182YTM3</accession>
<dbReference type="FunFam" id="3.30.40.10:FF:000184">
    <property type="entry name" value="Baculoviral IAP repeat containing 2"/>
    <property type="match status" value="1"/>
</dbReference>
<dbReference type="Gene3D" id="3.30.40.10">
    <property type="entry name" value="Zinc/RING finger domain, C3HC4 (zinc finger)"/>
    <property type="match status" value="1"/>
</dbReference>
<feature type="domain" description="RING-type" evidence="8">
    <location>
        <begin position="628"/>
        <end position="663"/>
    </location>
</feature>
<dbReference type="STRING" id="6526.A0A182YTM3"/>
<keyword evidence="2" id="KW-0053">Apoptosis</keyword>
<dbReference type="AlphaFoldDB" id="A0A182YTM3"/>
<gene>
    <name evidence="9" type="primary">106067757</name>
</gene>
<dbReference type="GO" id="GO:0008270">
    <property type="term" value="F:zinc ion binding"/>
    <property type="evidence" value="ECO:0007669"/>
    <property type="project" value="UniProtKB-KW"/>
</dbReference>
<dbReference type="Pfam" id="PF00653">
    <property type="entry name" value="BIR"/>
    <property type="match status" value="3"/>
</dbReference>
<dbReference type="VEuPathDB" id="VectorBase:BGLB000018"/>
<dbReference type="Gene3D" id="1.10.1170.10">
    <property type="entry name" value="Inhibitor Of Apoptosis Protein (2mihbC-IAP-1), Chain A"/>
    <property type="match status" value="3"/>
</dbReference>
<sequence>MAIASVSSEIFRLGTFQGWPGADIHCKTVKPNAIDLSKAGFFYTGSSDEVQCFVCGLKVADWERHHDPFVVHATRNPQCPFVLGSGSGNIPVFVPTEAAYMKIKSVLREAGNMVAGSWQQNPNTSVMYDTLKSLYGQGLLNQEPSLASDTPTPSNRLPSSNSPRLARGEKQVNRMKTGSPVPKVSGAPRSSSRTVDSPPARRSSTSESAISESPSTRPNFQRAKSCAFDPRSSRNSETIANRQTSNPGIDYMEYQDSEEARLQTFKSWSGVRGASAREFAQAGFIFIGAPDRVQCAYCHGILRNWNDNDVPLEEHHKHFPQCQFVKEFMSAVTVSRPKHQKYKTEPSRLSSFSSWDMSRNPKPSDLAKAGFFYVGHGDSVKCFFCDGGLRNWEPNDDPWREHARWFPRCQYVKQSKGLAFIENVLKDVNLTDYQTASVDETELKNIVKASEQRVGTVSNSVRNVCSLRNPSMSRIHFTDRRLPLSHGHFIHSSDVDIPEPVYEGSSLTYSRAFGQHHSPSSQRDIDPREITARMDSPIVKAVLNMEIPKPRVKEAIKTRLAENGEDFTSAEALLEAIFSSSSGGPGDVSDSVSDSKNEQDRRHPSESESQDSLKLMEENRLLKEQRQCKICMDEEVCVVFLPCGHLVCCSTCAPALNLCPICRAKIRGTVRTYIS</sequence>
<dbReference type="PROSITE" id="PS01282">
    <property type="entry name" value="BIR_REPEAT_1"/>
    <property type="match status" value="2"/>
</dbReference>
<dbReference type="GO" id="GO:0005737">
    <property type="term" value="C:cytoplasm"/>
    <property type="evidence" value="ECO:0007669"/>
    <property type="project" value="TreeGrafter"/>
</dbReference>
<evidence type="ECO:0000256" key="3">
    <source>
        <dbReference type="ARBA" id="ARBA00022723"/>
    </source>
</evidence>
<dbReference type="FunFam" id="1.10.1170.10:FF:000003">
    <property type="entry name" value="E3 ubiquitin-protein ligase XIAP"/>
    <property type="match status" value="1"/>
</dbReference>
<organism evidence="9 10">
    <name type="scientific">Biomphalaria glabrata</name>
    <name type="common">Bloodfluke planorb</name>
    <name type="synonym">Freshwater snail</name>
    <dbReference type="NCBI Taxonomy" id="6526"/>
    <lineage>
        <taxon>Eukaryota</taxon>
        <taxon>Metazoa</taxon>
        <taxon>Spiralia</taxon>
        <taxon>Lophotrochozoa</taxon>
        <taxon>Mollusca</taxon>
        <taxon>Gastropoda</taxon>
        <taxon>Heterobranchia</taxon>
        <taxon>Euthyneura</taxon>
        <taxon>Panpulmonata</taxon>
        <taxon>Hygrophila</taxon>
        <taxon>Lymnaeoidea</taxon>
        <taxon>Planorbidae</taxon>
        <taxon>Biomphalaria</taxon>
    </lineage>
</organism>
<dbReference type="InterPro" id="IPR001841">
    <property type="entry name" value="Znf_RING"/>
</dbReference>
<evidence type="ECO:0000256" key="1">
    <source>
        <dbReference type="ARBA" id="ARBA00006672"/>
    </source>
</evidence>
<dbReference type="VEuPathDB" id="VectorBase:BGLAX_035626"/>
<evidence type="ECO:0000256" key="4">
    <source>
        <dbReference type="ARBA" id="ARBA00022771"/>
    </source>
</evidence>
<protein>
    <submittedName>
        <fullName evidence="9">RING-type domain-containing protein</fullName>
    </submittedName>
</protein>
<dbReference type="GO" id="GO:0006915">
    <property type="term" value="P:apoptotic process"/>
    <property type="evidence" value="ECO:0007669"/>
    <property type="project" value="UniProtKB-KW"/>
</dbReference>
<dbReference type="Pfam" id="PF13920">
    <property type="entry name" value="zf-C3HC4_3"/>
    <property type="match status" value="1"/>
</dbReference>
<reference evidence="9" key="1">
    <citation type="submission" date="2020-05" db="UniProtKB">
        <authorList>
            <consortium name="EnsemblMetazoa"/>
        </authorList>
    </citation>
    <scope>IDENTIFICATION</scope>
    <source>
        <strain evidence="9">BB02</strain>
    </source>
</reference>
<dbReference type="GO" id="GO:0005634">
    <property type="term" value="C:nucleus"/>
    <property type="evidence" value="ECO:0007669"/>
    <property type="project" value="TreeGrafter"/>
</dbReference>
<comment type="similarity">
    <text evidence="1">Belongs to the IAP family.</text>
</comment>
<dbReference type="PANTHER" id="PTHR10044:SF139">
    <property type="entry name" value="DEATH-ASSOCIATED INHIBITOR OF APOPTOSIS 2"/>
    <property type="match status" value="1"/>
</dbReference>
<dbReference type="FunFam" id="1.10.1170.10:FF:000002">
    <property type="entry name" value="Baculoviral IAP repeat containing 7"/>
    <property type="match status" value="1"/>
</dbReference>